<dbReference type="GO" id="GO:0018104">
    <property type="term" value="P:peptidoglycan-protein cross-linking"/>
    <property type="evidence" value="ECO:0007669"/>
    <property type="project" value="TreeGrafter"/>
</dbReference>
<dbReference type="CDD" id="cd16913">
    <property type="entry name" value="YkuD_like"/>
    <property type="match status" value="1"/>
</dbReference>
<sequence>MGQAHNPTTSQRPNGFLSVLIGIGLVVIAGLGLVYWDERKGTAHVNEQPPATVQSAMPEALPPVEQTDAPTPMADKSVPLVADAPKPAAKPEALVIRRILPIKSPIRYGDWMWDEKGVPAGVLIVTVDLEARVLSVFRDGYEIGAAAVLLGTQEKPTPLGVFPITQKDEHHISNLYNAPMPYMMRLTNDGVSIHGSNVRNGYASHGCIGVPKAFAQKLFARAKLGDRVIITRGKQAGLGAKL</sequence>
<dbReference type="RefSeq" id="WP_127708707.1">
    <property type="nucleotide sequence ID" value="NZ_SACO01000005.1"/>
</dbReference>
<keyword evidence="4 7" id="KW-0133">Cell shape</keyword>
<feature type="active site" description="Nucleophile" evidence="7">
    <location>
        <position position="207"/>
    </location>
</feature>
<comment type="pathway">
    <text evidence="1 7">Cell wall biogenesis; peptidoglycan biosynthesis.</text>
</comment>
<evidence type="ECO:0000259" key="9">
    <source>
        <dbReference type="PROSITE" id="PS52029"/>
    </source>
</evidence>
<reference evidence="10 11" key="1">
    <citation type="submission" date="2019-01" db="EMBL/GenBank/DDBJ databases">
        <authorList>
            <person name="Chen W.-M."/>
        </authorList>
    </citation>
    <scope>NUCLEOTIDE SEQUENCE [LARGE SCALE GENOMIC DNA]</scope>
    <source>
        <strain evidence="10 11">FSY-9</strain>
    </source>
</reference>
<keyword evidence="8" id="KW-0812">Transmembrane</keyword>
<evidence type="ECO:0000256" key="1">
    <source>
        <dbReference type="ARBA" id="ARBA00004752"/>
    </source>
</evidence>
<comment type="caution">
    <text evidence="10">The sequence shown here is derived from an EMBL/GenBank/DDBJ whole genome shotgun (WGS) entry which is preliminary data.</text>
</comment>
<dbReference type="GO" id="GO:0016740">
    <property type="term" value="F:transferase activity"/>
    <property type="evidence" value="ECO:0007669"/>
    <property type="project" value="UniProtKB-KW"/>
</dbReference>
<dbReference type="Gene3D" id="2.40.440.10">
    <property type="entry name" value="L,D-transpeptidase catalytic domain-like"/>
    <property type="match status" value="1"/>
</dbReference>
<keyword evidence="5 7" id="KW-0573">Peptidoglycan synthesis</keyword>
<organism evidence="10 11">
    <name type="scientific">Novosphingobium umbonatum</name>
    <dbReference type="NCBI Taxonomy" id="1908524"/>
    <lineage>
        <taxon>Bacteria</taxon>
        <taxon>Pseudomonadati</taxon>
        <taxon>Pseudomonadota</taxon>
        <taxon>Alphaproteobacteria</taxon>
        <taxon>Sphingomonadales</taxon>
        <taxon>Sphingomonadaceae</taxon>
        <taxon>Novosphingobium</taxon>
    </lineage>
</organism>
<dbReference type="InterPro" id="IPR005490">
    <property type="entry name" value="LD_TPept_cat_dom"/>
</dbReference>
<dbReference type="PROSITE" id="PS52029">
    <property type="entry name" value="LD_TPASE"/>
    <property type="match status" value="1"/>
</dbReference>
<evidence type="ECO:0000256" key="3">
    <source>
        <dbReference type="ARBA" id="ARBA00022679"/>
    </source>
</evidence>
<keyword evidence="11" id="KW-1185">Reference proteome</keyword>
<feature type="domain" description="L,D-TPase catalytic" evidence="9">
    <location>
        <begin position="123"/>
        <end position="231"/>
    </location>
</feature>
<dbReference type="EMBL" id="SACO01000005">
    <property type="protein sequence ID" value="RVU05475.1"/>
    <property type="molecule type" value="Genomic_DNA"/>
</dbReference>
<dbReference type="InterPro" id="IPR038063">
    <property type="entry name" value="Transpep_catalytic_dom"/>
</dbReference>
<dbReference type="PANTHER" id="PTHR30582:SF2">
    <property type="entry name" value="L,D-TRANSPEPTIDASE YCIB-RELATED"/>
    <property type="match status" value="1"/>
</dbReference>
<dbReference type="Proteomes" id="UP000282837">
    <property type="component" value="Unassembled WGS sequence"/>
</dbReference>
<proteinExistence type="inferred from homology"/>
<evidence type="ECO:0000256" key="7">
    <source>
        <dbReference type="PROSITE-ProRule" id="PRU01373"/>
    </source>
</evidence>
<dbReference type="OrthoDB" id="463216at2"/>
<dbReference type="InterPro" id="IPR050979">
    <property type="entry name" value="LD-transpeptidase"/>
</dbReference>
<evidence type="ECO:0000313" key="10">
    <source>
        <dbReference type="EMBL" id="RVU05475.1"/>
    </source>
</evidence>
<comment type="similarity">
    <text evidence="2">Belongs to the YkuD family.</text>
</comment>
<evidence type="ECO:0000256" key="6">
    <source>
        <dbReference type="ARBA" id="ARBA00023316"/>
    </source>
</evidence>
<feature type="transmembrane region" description="Helical" evidence="8">
    <location>
        <begin position="15"/>
        <end position="36"/>
    </location>
</feature>
<dbReference type="SUPFAM" id="SSF141523">
    <property type="entry name" value="L,D-transpeptidase catalytic domain-like"/>
    <property type="match status" value="1"/>
</dbReference>
<keyword evidence="8" id="KW-1133">Transmembrane helix</keyword>
<accession>A0A3S2X4E8</accession>
<keyword evidence="8" id="KW-0472">Membrane</keyword>
<evidence type="ECO:0000313" key="11">
    <source>
        <dbReference type="Proteomes" id="UP000282837"/>
    </source>
</evidence>
<evidence type="ECO:0000256" key="2">
    <source>
        <dbReference type="ARBA" id="ARBA00005992"/>
    </source>
</evidence>
<evidence type="ECO:0000256" key="8">
    <source>
        <dbReference type="SAM" id="Phobius"/>
    </source>
</evidence>
<dbReference type="GO" id="GO:0071555">
    <property type="term" value="P:cell wall organization"/>
    <property type="evidence" value="ECO:0007669"/>
    <property type="project" value="UniProtKB-UniRule"/>
</dbReference>
<keyword evidence="6 7" id="KW-0961">Cell wall biogenesis/degradation</keyword>
<protein>
    <submittedName>
        <fullName evidence="10">L,D-transpeptidase</fullName>
    </submittedName>
</protein>
<name>A0A3S2X4E8_9SPHN</name>
<dbReference type="GO" id="GO:0008360">
    <property type="term" value="P:regulation of cell shape"/>
    <property type="evidence" value="ECO:0007669"/>
    <property type="project" value="UniProtKB-UniRule"/>
</dbReference>
<dbReference type="Pfam" id="PF03734">
    <property type="entry name" value="YkuD"/>
    <property type="match status" value="1"/>
</dbReference>
<dbReference type="GO" id="GO:0005576">
    <property type="term" value="C:extracellular region"/>
    <property type="evidence" value="ECO:0007669"/>
    <property type="project" value="TreeGrafter"/>
</dbReference>
<dbReference type="AlphaFoldDB" id="A0A3S2X4E8"/>
<dbReference type="GO" id="GO:0071972">
    <property type="term" value="F:peptidoglycan L,D-transpeptidase activity"/>
    <property type="evidence" value="ECO:0007669"/>
    <property type="project" value="TreeGrafter"/>
</dbReference>
<keyword evidence="3" id="KW-0808">Transferase</keyword>
<evidence type="ECO:0000256" key="5">
    <source>
        <dbReference type="ARBA" id="ARBA00022984"/>
    </source>
</evidence>
<dbReference type="PANTHER" id="PTHR30582">
    <property type="entry name" value="L,D-TRANSPEPTIDASE"/>
    <property type="match status" value="1"/>
</dbReference>
<evidence type="ECO:0000256" key="4">
    <source>
        <dbReference type="ARBA" id="ARBA00022960"/>
    </source>
</evidence>
<dbReference type="UniPathway" id="UPA00219"/>
<gene>
    <name evidence="10" type="ORF">EOE18_09270</name>
</gene>
<feature type="active site" description="Proton donor/acceptor" evidence="7">
    <location>
        <position position="194"/>
    </location>
</feature>